<dbReference type="SUPFAM" id="SSF103473">
    <property type="entry name" value="MFS general substrate transporter"/>
    <property type="match status" value="2"/>
</dbReference>
<feature type="transmembrane region" description="Helical" evidence="10">
    <location>
        <begin position="235"/>
        <end position="259"/>
    </location>
</feature>
<dbReference type="PROSITE" id="PS50850">
    <property type="entry name" value="MFS"/>
    <property type="match status" value="1"/>
</dbReference>
<keyword evidence="5 10" id="KW-1133">Transmembrane helix</keyword>
<evidence type="ECO:0000256" key="8">
    <source>
        <dbReference type="RuleBase" id="RU003346"/>
    </source>
</evidence>
<dbReference type="PRINTS" id="PR00171">
    <property type="entry name" value="SUGRTRNSPORT"/>
</dbReference>
<comment type="catalytic activity">
    <reaction evidence="7">
        <text>myo-inositol(out) + H(+)(out) = myo-inositol(in) + H(+)(in)</text>
        <dbReference type="Rhea" id="RHEA:60364"/>
        <dbReference type="ChEBI" id="CHEBI:15378"/>
        <dbReference type="ChEBI" id="CHEBI:17268"/>
    </reaction>
</comment>
<comment type="subcellular location">
    <subcellularLocation>
        <location evidence="1">Membrane</location>
        <topology evidence="1">Multi-pass membrane protein</topology>
    </subcellularLocation>
</comment>
<accession>A0A8H3GI26</accession>
<reference evidence="12" key="1">
    <citation type="submission" date="2021-01" db="EMBL/GenBank/DDBJ databases">
        <authorList>
            <person name="Kaushik A."/>
        </authorList>
    </citation>
    <scope>NUCLEOTIDE SEQUENCE</scope>
    <source>
        <strain evidence="12">AG4-RS23</strain>
    </source>
</reference>
<dbReference type="PROSITE" id="PS00216">
    <property type="entry name" value="SUGAR_TRANSPORT_1"/>
    <property type="match status" value="2"/>
</dbReference>
<keyword evidence="4 10" id="KW-0812">Transmembrane</keyword>
<gene>
    <name evidence="12" type="ORF">RDB_LOCUS55125</name>
</gene>
<evidence type="ECO:0000259" key="11">
    <source>
        <dbReference type="PROSITE" id="PS50850"/>
    </source>
</evidence>
<feature type="transmembrane region" description="Helical" evidence="10">
    <location>
        <begin position="526"/>
        <end position="544"/>
    </location>
</feature>
<dbReference type="InterPro" id="IPR050360">
    <property type="entry name" value="MFS_Sugar_Transporters"/>
</dbReference>
<dbReference type="InterPro" id="IPR005828">
    <property type="entry name" value="MFS_sugar_transport-like"/>
</dbReference>
<evidence type="ECO:0000256" key="7">
    <source>
        <dbReference type="ARBA" id="ARBA00049119"/>
    </source>
</evidence>
<evidence type="ECO:0000256" key="1">
    <source>
        <dbReference type="ARBA" id="ARBA00004141"/>
    </source>
</evidence>
<feature type="transmembrane region" description="Helical" evidence="10">
    <location>
        <begin position="391"/>
        <end position="413"/>
    </location>
</feature>
<evidence type="ECO:0000256" key="5">
    <source>
        <dbReference type="ARBA" id="ARBA00022989"/>
    </source>
</evidence>
<feature type="transmembrane region" description="Helical" evidence="10">
    <location>
        <begin position="102"/>
        <end position="122"/>
    </location>
</feature>
<feature type="transmembrane region" description="Helical" evidence="10">
    <location>
        <begin position="198"/>
        <end position="223"/>
    </location>
</feature>
<feature type="region of interest" description="Disordered" evidence="9">
    <location>
        <begin position="586"/>
        <end position="608"/>
    </location>
</feature>
<evidence type="ECO:0000256" key="4">
    <source>
        <dbReference type="ARBA" id="ARBA00022692"/>
    </source>
</evidence>
<dbReference type="InterPro" id="IPR020846">
    <property type="entry name" value="MFS_dom"/>
</dbReference>
<dbReference type="Pfam" id="PF00083">
    <property type="entry name" value="Sugar_tr"/>
    <property type="match status" value="3"/>
</dbReference>
<evidence type="ECO:0000256" key="10">
    <source>
        <dbReference type="SAM" id="Phobius"/>
    </source>
</evidence>
<dbReference type="NCBIfam" id="TIGR00879">
    <property type="entry name" value="SP"/>
    <property type="match status" value="1"/>
</dbReference>
<dbReference type="EMBL" id="CAJMWY010000911">
    <property type="protein sequence ID" value="CAE6451387.1"/>
    <property type="molecule type" value="Genomic_DNA"/>
</dbReference>
<dbReference type="GO" id="GO:0005351">
    <property type="term" value="F:carbohydrate:proton symporter activity"/>
    <property type="evidence" value="ECO:0007669"/>
    <property type="project" value="TreeGrafter"/>
</dbReference>
<sequence length="608" mass="64899">MGCSIDKRNAISAVFVGFASLGGFIMGFDTSVISGVKELPAWKERFGYLDGATGTYAITTSDESLVVSILSAGTFFGALSERFGYLDGATGTYAITTSDESLVVSILSAGTFFGALSSGLFADGLGRRLAIIITSVLFMVGVAIQVGAPNIAAFAVGRAVTGYGLGAMVACIPTYQSECAPKSIRGALVMGSQLATTIGLLLAAVVNQAAYGLGAMVACIPTYQSECAPKSIRGALVMGSQLATTIGLLLAAVVNQAALKLSGEKSWRTPIAVQIAFASVLCLGMFFLPESPRFYIKKGRNEDALRSISRLRARSETDPAVVEEYEEMVKSAAASDLNKSSYLDCFKQGTNKTRTRILTGLGFLGVQQLTGINFIFYYGTTFFVNSGIKDAYLINVLTNVVNVAATLPAFVLIDRMGRRSLLIWGAFFLCVFQLIIAIAGVTISIENAAGQRMLVAFVFLYVCAFAVSWGPVAWVLNAEMFPLAVRAKGLAMTNATNWAVNFGISYSVPYLVNNGPNSLGLGAKVYFLWGGLSMFCCIYAYFFIPETKGLTLEQVDMLFLHSSPRKSAAYREQLLREVNVSSIEDGVPSLRHADSQISSDPEKAPEKS</sequence>
<evidence type="ECO:0000313" key="12">
    <source>
        <dbReference type="EMBL" id="CAE6451387.1"/>
    </source>
</evidence>
<feature type="transmembrane region" description="Helical" evidence="10">
    <location>
        <begin position="453"/>
        <end position="477"/>
    </location>
</feature>
<comment type="similarity">
    <text evidence="2 8">Belongs to the major facilitator superfamily. Sugar transporter (TC 2.A.1.1) family.</text>
</comment>
<proteinExistence type="inferred from homology"/>
<dbReference type="PANTHER" id="PTHR48022">
    <property type="entry name" value="PLASTIDIC GLUCOSE TRANSPORTER 4"/>
    <property type="match status" value="1"/>
</dbReference>
<feature type="domain" description="Major facilitator superfamily (MFS) profile" evidence="11">
    <location>
        <begin position="15"/>
        <end position="548"/>
    </location>
</feature>
<keyword evidence="6 10" id="KW-0472">Membrane</keyword>
<feature type="transmembrane region" description="Helical" evidence="10">
    <location>
        <begin position="357"/>
        <end position="379"/>
    </location>
</feature>
<feature type="transmembrane region" description="Helical" evidence="10">
    <location>
        <begin position="129"/>
        <end position="148"/>
    </location>
</feature>
<feature type="transmembrane region" description="Helical" evidence="10">
    <location>
        <begin position="420"/>
        <end position="441"/>
    </location>
</feature>
<dbReference type="AlphaFoldDB" id="A0A8H3GI26"/>
<feature type="transmembrane region" description="Helical" evidence="10">
    <location>
        <begin position="12"/>
        <end position="33"/>
    </location>
</feature>
<comment type="caution">
    <text evidence="12">The sequence shown here is derived from an EMBL/GenBank/DDBJ whole genome shotgun (WGS) entry which is preliminary data.</text>
</comment>
<evidence type="ECO:0000256" key="6">
    <source>
        <dbReference type="ARBA" id="ARBA00023136"/>
    </source>
</evidence>
<dbReference type="InterPro" id="IPR003663">
    <property type="entry name" value="Sugar/inositol_transpt"/>
</dbReference>
<protein>
    <recommendedName>
        <fullName evidence="11">Major facilitator superfamily (MFS) profile domain-containing protein</fullName>
    </recommendedName>
</protein>
<dbReference type="InterPro" id="IPR005829">
    <property type="entry name" value="Sugar_transporter_CS"/>
</dbReference>
<dbReference type="GO" id="GO:0016020">
    <property type="term" value="C:membrane"/>
    <property type="evidence" value="ECO:0007669"/>
    <property type="project" value="UniProtKB-SubCell"/>
</dbReference>
<evidence type="ECO:0000256" key="2">
    <source>
        <dbReference type="ARBA" id="ARBA00010992"/>
    </source>
</evidence>
<dbReference type="Gene3D" id="1.20.1250.20">
    <property type="entry name" value="MFS general substrate transporter like domains"/>
    <property type="match status" value="3"/>
</dbReference>
<name>A0A8H3GI26_9AGAM</name>
<evidence type="ECO:0000256" key="3">
    <source>
        <dbReference type="ARBA" id="ARBA00022448"/>
    </source>
</evidence>
<feature type="transmembrane region" description="Helical" evidence="10">
    <location>
        <begin position="271"/>
        <end position="288"/>
    </location>
</feature>
<keyword evidence="3 8" id="KW-0813">Transport</keyword>
<dbReference type="Proteomes" id="UP000663861">
    <property type="component" value="Unassembled WGS sequence"/>
</dbReference>
<dbReference type="PANTHER" id="PTHR48022:SF17">
    <property type="entry name" value="HEXOSE TRANSPORTER"/>
    <property type="match status" value="1"/>
</dbReference>
<dbReference type="InterPro" id="IPR036259">
    <property type="entry name" value="MFS_trans_sf"/>
</dbReference>
<feature type="transmembrane region" description="Helical" evidence="10">
    <location>
        <begin position="489"/>
        <end position="506"/>
    </location>
</feature>
<organism evidence="12 13">
    <name type="scientific">Rhizoctonia solani</name>
    <dbReference type="NCBI Taxonomy" id="456999"/>
    <lineage>
        <taxon>Eukaryota</taxon>
        <taxon>Fungi</taxon>
        <taxon>Dikarya</taxon>
        <taxon>Basidiomycota</taxon>
        <taxon>Agaricomycotina</taxon>
        <taxon>Agaricomycetes</taxon>
        <taxon>Cantharellales</taxon>
        <taxon>Ceratobasidiaceae</taxon>
        <taxon>Rhizoctonia</taxon>
    </lineage>
</organism>
<evidence type="ECO:0000313" key="13">
    <source>
        <dbReference type="Proteomes" id="UP000663861"/>
    </source>
</evidence>
<evidence type="ECO:0000256" key="9">
    <source>
        <dbReference type="SAM" id="MobiDB-lite"/>
    </source>
</evidence>